<protein>
    <submittedName>
        <fullName evidence="2">Uncharacterized protein</fullName>
    </submittedName>
</protein>
<dbReference type="RefSeq" id="WP_184255242.1">
    <property type="nucleotide sequence ID" value="NZ_JACHIH010000004.1"/>
</dbReference>
<reference evidence="2 3" key="1">
    <citation type="submission" date="2020-08" db="EMBL/GenBank/DDBJ databases">
        <title>Genomic Encyclopedia of Type Strains, Phase IV (KMG-IV): sequencing the most valuable type-strain genomes for metagenomic binning, comparative biology and taxonomic classification.</title>
        <authorList>
            <person name="Goeker M."/>
        </authorList>
    </citation>
    <scope>NUCLEOTIDE SEQUENCE [LARGE SCALE GENOMIC DNA]</scope>
    <source>
        <strain evidence="2 3">DSM 12706</strain>
    </source>
</reference>
<gene>
    <name evidence="2" type="ORF">HNR60_001149</name>
</gene>
<comment type="caution">
    <text evidence="2">The sequence shown here is derived from an EMBL/GenBank/DDBJ whole genome shotgun (WGS) entry which is preliminary data.</text>
</comment>
<keyword evidence="3" id="KW-1185">Reference proteome</keyword>
<evidence type="ECO:0000313" key="2">
    <source>
        <dbReference type="EMBL" id="MBB5046404.1"/>
    </source>
</evidence>
<feature type="signal peptide" evidence="1">
    <location>
        <begin position="1"/>
        <end position="19"/>
    </location>
</feature>
<dbReference type="Proteomes" id="UP000542353">
    <property type="component" value="Unassembled WGS sequence"/>
</dbReference>
<sequence>MKLGSIVVISMALTGPAFAGGGASFIDGVWVGKGTFQMGDKVHSCGDIKMKFIGSETSYQVHEAHMVCDELGKQTFTEVDKFTVDKDGTITFVEGTATNLKPNTKVGSVKGNSLVTLNPIDDVKIDDIKMRLDGDVLIYDQIASAPGQTPDYSLVAILTREPPPKQATGEKK</sequence>
<proteinExistence type="predicted"/>
<dbReference type="AlphaFoldDB" id="A0A7W7Z1P7"/>
<name>A0A7W7Z1P7_9BRAD</name>
<accession>A0A7W7Z1P7</accession>
<dbReference type="EMBL" id="JACHIH010000004">
    <property type="protein sequence ID" value="MBB5046404.1"/>
    <property type="molecule type" value="Genomic_DNA"/>
</dbReference>
<evidence type="ECO:0000313" key="3">
    <source>
        <dbReference type="Proteomes" id="UP000542353"/>
    </source>
</evidence>
<evidence type="ECO:0000256" key="1">
    <source>
        <dbReference type="SAM" id="SignalP"/>
    </source>
</evidence>
<feature type="chain" id="PRO_5030541599" evidence="1">
    <location>
        <begin position="20"/>
        <end position="172"/>
    </location>
</feature>
<organism evidence="2 3">
    <name type="scientific">Rhodopseudomonas rhenobacensis</name>
    <dbReference type="NCBI Taxonomy" id="87461"/>
    <lineage>
        <taxon>Bacteria</taxon>
        <taxon>Pseudomonadati</taxon>
        <taxon>Pseudomonadota</taxon>
        <taxon>Alphaproteobacteria</taxon>
        <taxon>Hyphomicrobiales</taxon>
        <taxon>Nitrobacteraceae</taxon>
        <taxon>Rhodopseudomonas</taxon>
    </lineage>
</organism>
<keyword evidence="1" id="KW-0732">Signal</keyword>